<dbReference type="EMBL" id="JAJKFT010000002">
    <property type="protein sequence ID" value="MCC9627219.1"/>
    <property type="molecule type" value="Genomic_DNA"/>
</dbReference>
<comment type="catalytic activity">
    <reaction evidence="1">
        <text>ATP + protein L-histidine = ADP + protein N-phospho-L-histidine.</text>
        <dbReference type="EC" id="2.7.13.3"/>
    </reaction>
</comment>
<dbReference type="PANTHER" id="PTHR24421:SF10">
    <property type="entry name" value="NITRATE_NITRITE SENSOR PROTEIN NARQ"/>
    <property type="match status" value="1"/>
</dbReference>
<evidence type="ECO:0000256" key="4">
    <source>
        <dbReference type="ARBA" id="ARBA00022679"/>
    </source>
</evidence>
<dbReference type="InterPro" id="IPR050482">
    <property type="entry name" value="Sensor_HK_TwoCompSys"/>
</dbReference>
<dbReference type="PROSITE" id="PS50109">
    <property type="entry name" value="HIS_KIN"/>
    <property type="match status" value="1"/>
</dbReference>
<keyword evidence="9" id="KW-1133">Transmembrane helix</keyword>
<evidence type="ECO:0000256" key="7">
    <source>
        <dbReference type="ARBA" id="ARBA00022840"/>
    </source>
</evidence>
<accession>A0A9X1MHT7</accession>
<dbReference type="Pfam" id="PF07730">
    <property type="entry name" value="HisKA_3"/>
    <property type="match status" value="1"/>
</dbReference>
<keyword evidence="9" id="KW-0472">Membrane</keyword>
<dbReference type="SMART" id="SM00387">
    <property type="entry name" value="HATPase_c"/>
    <property type="match status" value="1"/>
</dbReference>
<evidence type="ECO:0000256" key="6">
    <source>
        <dbReference type="ARBA" id="ARBA00022777"/>
    </source>
</evidence>
<protein>
    <recommendedName>
        <fullName evidence="2">histidine kinase</fullName>
        <ecNumber evidence="2">2.7.13.3</ecNumber>
    </recommendedName>
</protein>
<dbReference type="GO" id="GO:0016020">
    <property type="term" value="C:membrane"/>
    <property type="evidence" value="ECO:0007669"/>
    <property type="project" value="InterPro"/>
</dbReference>
<evidence type="ECO:0000259" key="10">
    <source>
        <dbReference type="PROSITE" id="PS50109"/>
    </source>
</evidence>
<evidence type="ECO:0000256" key="5">
    <source>
        <dbReference type="ARBA" id="ARBA00022741"/>
    </source>
</evidence>
<reference evidence="11" key="1">
    <citation type="submission" date="2021-11" db="EMBL/GenBank/DDBJ databases">
        <title>Genome sequence.</title>
        <authorList>
            <person name="Sun Q."/>
        </authorList>
    </citation>
    <scope>NUCLEOTIDE SEQUENCE</scope>
    <source>
        <strain evidence="11">JC732</strain>
    </source>
</reference>
<dbReference type="Gene3D" id="1.20.5.1930">
    <property type="match status" value="1"/>
</dbReference>
<evidence type="ECO:0000256" key="3">
    <source>
        <dbReference type="ARBA" id="ARBA00022553"/>
    </source>
</evidence>
<name>A0A9X1MHT7_9BACT</name>
<dbReference type="Gene3D" id="3.30.565.10">
    <property type="entry name" value="Histidine kinase-like ATPase, C-terminal domain"/>
    <property type="match status" value="1"/>
</dbReference>
<dbReference type="SUPFAM" id="SSF55874">
    <property type="entry name" value="ATPase domain of HSP90 chaperone/DNA topoisomerase II/histidine kinase"/>
    <property type="match status" value="1"/>
</dbReference>
<keyword evidence="5" id="KW-0547">Nucleotide-binding</keyword>
<dbReference type="InterPro" id="IPR005467">
    <property type="entry name" value="His_kinase_dom"/>
</dbReference>
<evidence type="ECO:0000313" key="11">
    <source>
        <dbReference type="EMBL" id="MCC9627219.1"/>
    </source>
</evidence>
<keyword evidence="6 11" id="KW-0418">Kinase</keyword>
<comment type="caution">
    <text evidence="11">The sequence shown here is derived from an EMBL/GenBank/DDBJ whole genome shotgun (WGS) entry which is preliminary data.</text>
</comment>
<keyword evidence="12" id="KW-1185">Reference proteome</keyword>
<sequence>MKTSRLETARPVRPLLICLTILLVVFVAEIIVMMLLPSVFGESAPWSEAIADAGLLTIILTPVLWFTAIAPLREIATMRARLLEQFVSLQEEERRRIAFDLHDEIGQSLTSVMMGLRAMGDRPDPENYHKRLADLREIVNQAVHEVRRISNGLRPAALDHLGLPLALERLAEDASQVHDLQVERLIDAKDIESLSPPLQIAVYRILQEALTNVVRHAGADKVRILVKRQGDELVLEVEDNGHGMPAETTESPDGHLGLAGMMQRTALLEGDLTLQSQPGKGTLLRARLPILR</sequence>
<feature type="domain" description="Histidine kinase" evidence="10">
    <location>
        <begin position="100"/>
        <end position="292"/>
    </location>
</feature>
<evidence type="ECO:0000256" key="2">
    <source>
        <dbReference type="ARBA" id="ARBA00012438"/>
    </source>
</evidence>
<dbReference type="AlphaFoldDB" id="A0A9X1MHT7"/>
<keyword evidence="8" id="KW-0902">Two-component regulatory system</keyword>
<organism evidence="11 12">
    <name type="scientific">Blastopirellula sediminis</name>
    <dbReference type="NCBI Taxonomy" id="2894196"/>
    <lineage>
        <taxon>Bacteria</taxon>
        <taxon>Pseudomonadati</taxon>
        <taxon>Planctomycetota</taxon>
        <taxon>Planctomycetia</taxon>
        <taxon>Pirellulales</taxon>
        <taxon>Pirellulaceae</taxon>
        <taxon>Blastopirellula</taxon>
    </lineage>
</organism>
<dbReference type="GO" id="GO:0046983">
    <property type="term" value="F:protein dimerization activity"/>
    <property type="evidence" value="ECO:0007669"/>
    <property type="project" value="InterPro"/>
</dbReference>
<evidence type="ECO:0000256" key="8">
    <source>
        <dbReference type="ARBA" id="ARBA00023012"/>
    </source>
</evidence>
<evidence type="ECO:0000313" key="12">
    <source>
        <dbReference type="Proteomes" id="UP001139103"/>
    </source>
</evidence>
<dbReference type="InterPro" id="IPR011712">
    <property type="entry name" value="Sig_transdc_His_kin_sub3_dim/P"/>
</dbReference>
<dbReference type="EC" id="2.7.13.3" evidence="2"/>
<feature type="transmembrane region" description="Helical" evidence="9">
    <location>
        <begin position="12"/>
        <end position="37"/>
    </location>
</feature>
<proteinExistence type="predicted"/>
<dbReference type="CDD" id="cd16917">
    <property type="entry name" value="HATPase_UhpB-NarQ-NarX-like"/>
    <property type="match status" value="1"/>
</dbReference>
<keyword evidence="7" id="KW-0067">ATP-binding</keyword>
<dbReference type="InterPro" id="IPR003594">
    <property type="entry name" value="HATPase_dom"/>
</dbReference>
<evidence type="ECO:0000256" key="9">
    <source>
        <dbReference type="SAM" id="Phobius"/>
    </source>
</evidence>
<dbReference type="Pfam" id="PF02518">
    <property type="entry name" value="HATPase_c"/>
    <property type="match status" value="1"/>
</dbReference>
<keyword evidence="3" id="KW-0597">Phosphoprotein</keyword>
<keyword evidence="9" id="KW-0812">Transmembrane</keyword>
<dbReference type="Proteomes" id="UP001139103">
    <property type="component" value="Unassembled WGS sequence"/>
</dbReference>
<dbReference type="InterPro" id="IPR036890">
    <property type="entry name" value="HATPase_C_sf"/>
</dbReference>
<dbReference type="GO" id="GO:0005524">
    <property type="term" value="F:ATP binding"/>
    <property type="evidence" value="ECO:0007669"/>
    <property type="project" value="UniProtKB-KW"/>
</dbReference>
<dbReference type="RefSeq" id="WP_230215186.1">
    <property type="nucleotide sequence ID" value="NZ_JAJKFT010000002.1"/>
</dbReference>
<gene>
    <name evidence="11" type="ORF">LOC68_02250</name>
</gene>
<dbReference type="GO" id="GO:0000155">
    <property type="term" value="F:phosphorelay sensor kinase activity"/>
    <property type="evidence" value="ECO:0007669"/>
    <property type="project" value="InterPro"/>
</dbReference>
<dbReference type="PANTHER" id="PTHR24421">
    <property type="entry name" value="NITRATE/NITRITE SENSOR PROTEIN NARX-RELATED"/>
    <property type="match status" value="1"/>
</dbReference>
<evidence type="ECO:0000256" key="1">
    <source>
        <dbReference type="ARBA" id="ARBA00000085"/>
    </source>
</evidence>
<feature type="transmembrane region" description="Helical" evidence="9">
    <location>
        <begin position="49"/>
        <end position="72"/>
    </location>
</feature>
<keyword evidence="4" id="KW-0808">Transferase</keyword>